<reference evidence="1" key="1">
    <citation type="submission" date="2021-03" db="EMBL/GenBank/DDBJ databases">
        <authorList>
            <person name="Bekaert M."/>
        </authorList>
    </citation>
    <scope>NUCLEOTIDE SEQUENCE</scope>
</reference>
<name>A0A8S3S8U5_MYTED</name>
<protein>
    <submittedName>
        <fullName evidence="1">Uncharacterized protein</fullName>
    </submittedName>
</protein>
<dbReference type="EMBL" id="CAJPWZ010001503">
    <property type="protein sequence ID" value="CAG2217123.1"/>
    <property type="molecule type" value="Genomic_DNA"/>
</dbReference>
<gene>
    <name evidence="1" type="ORF">MEDL_30801</name>
</gene>
<evidence type="ECO:0000313" key="1">
    <source>
        <dbReference type="EMBL" id="CAG2217123.1"/>
    </source>
</evidence>
<dbReference type="Proteomes" id="UP000683360">
    <property type="component" value="Unassembled WGS sequence"/>
</dbReference>
<comment type="caution">
    <text evidence="1">The sequence shown here is derived from an EMBL/GenBank/DDBJ whole genome shotgun (WGS) entry which is preliminary data.</text>
</comment>
<accession>A0A8S3S8U5</accession>
<keyword evidence="2" id="KW-1185">Reference proteome</keyword>
<dbReference type="AlphaFoldDB" id="A0A8S3S8U5"/>
<organism evidence="1 2">
    <name type="scientific">Mytilus edulis</name>
    <name type="common">Blue mussel</name>
    <dbReference type="NCBI Taxonomy" id="6550"/>
    <lineage>
        <taxon>Eukaryota</taxon>
        <taxon>Metazoa</taxon>
        <taxon>Spiralia</taxon>
        <taxon>Lophotrochozoa</taxon>
        <taxon>Mollusca</taxon>
        <taxon>Bivalvia</taxon>
        <taxon>Autobranchia</taxon>
        <taxon>Pteriomorphia</taxon>
        <taxon>Mytilida</taxon>
        <taxon>Mytiloidea</taxon>
        <taxon>Mytilidae</taxon>
        <taxon>Mytilinae</taxon>
        <taxon>Mytilus</taxon>
    </lineage>
</organism>
<sequence>MFSTRAMRRKFINRYTSAGSQYKPAILRDVFRFLTQDSSAAETSQQSEVDERVCEFLLTADETNLFYDLRKLNGRPRDENLNPFWDELQRYLDDVSVVHERRHETVTYMPLAISIQSLIDTISKRLPGSSCPSTSWLRLIFGQLMPLLDQLCVIQDGLM</sequence>
<proteinExistence type="predicted"/>
<dbReference type="OrthoDB" id="6133789at2759"/>
<evidence type="ECO:0000313" key="2">
    <source>
        <dbReference type="Proteomes" id="UP000683360"/>
    </source>
</evidence>